<accession>A0AAN7P6W5</accession>
<keyword evidence="2" id="KW-1185">Reference proteome</keyword>
<name>A0AAN7P6W5_9COLE</name>
<gene>
    <name evidence="1" type="ORF">RN001_005689</name>
</gene>
<evidence type="ECO:0000313" key="2">
    <source>
        <dbReference type="Proteomes" id="UP001353858"/>
    </source>
</evidence>
<organism evidence="1 2">
    <name type="scientific">Aquatica leii</name>
    <dbReference type="NCBI Taxonomy" id="1421715"/>
    <lineage>
        <taxon>Eukaryota</taxon>
        <taxon>Metazoa</taxon>
        <taxon>Ecdysozoa</taxon>
        <taxon>Arthropoda</taxon>
        <taxon>Hexapoda</taxon>
        <taxon>Insecta</taxon>
        <taxon>Pterygota</taxon>
        <taxon>Neoptera</taxon>
        <taxon>Endopterygota</taxon>
        <taxon>Coleoptera</taxon>
        <taxon>Polyphaga</taxon>
        <taxon>Elateriformia</taxon>
        <taxon>Elateroidea</taxon>
        <taxon>Lampyridae</taxon>
        <taxon>Luciolinae</taxon>
        <taxon>Aquatica</taxon>
    </lineage>
</organism>
<dbReference type="EMBL" id="JARPUR010000002">
    <property type="protein sequence ID" value="KAK4882370.1"/>
    <property type="molecule type" value="Genomic_DNA"/>
</dbReference>
<protein>
    <submittedName>
        <fullName evidence="1">Uncharacterized protein</fullName>
    </submittedName>
</protein>
<evidence type="ECO:0000313" key="1">
    <source>
        <dbReference type="EMBL" id="KAK4882370.1"/>
    </source>
</evidence>
<dbReference type="Proteomes" id="UP001353858">
    <property type="component" value="Unassembled WGS sequence"/>
</dbReference>
<dbReference type="AlphaFoldDB" id="A0AAN7P6W5"/>
<comment type="caution">
    <text evidence="1">The sequence shown here is derived from an EMBL/GenBank/DDBJ whole genome shotgun (WGS) entry which is preliminary data.</text>
</comment>
<reference evidence="2" key="1">
    <citation type="submission" date="2023-01" db="EMBL/GenBank/DDBJ databases">
        <title>Key to firefly adult light organ development and bioluminescence: homeobox transcription factors regulate luciferase expression and transportation to peroxisome.</title>
        <authorList>
            <person name="Fu X."/>
        </authorList>
    </citation>
    <scope>NUCLEOTIDE SEQUENCE [LARGE SCALE GENOMIC DNA]</scope>
</reference>
<proteinExistence type="predicted"/>
<sequence>MDASFKACGDGPTRDIYGWKKVFTEWKSQVRKKARESKPLNVLENRVLTATGKIVVEGIATVPELGSNEVENVINELPNVIVEYEYVESDVSVGHKESITRNDLGICEVPIAAASTSFEKEVQEQHMTNTPKRTKAKASDKLLQAYIKTTDSQKEGLGEVAAGLNEWLNAIAKGIHRLCDILEKQ</sequence>